<organism evidence="4 5">
    <name type="scientific">Rubrivivax gelatinosus</name>
    <name type="common">Rhodocyclus gelatinosus</name>
    <name type="synonym">Rhodopseudomonas gelatinosa</name>
    <dbReference type="NCBI Taxonomy" id="28068"/>
    <lineage>
        <taxon>Bacteria</taxon>
        <taxon>Pseudomonadati</taxon>
        <taxon>Pseudomonadota</taxon>
        <taxon>Betaproteobacteria</taxon>
        <taxon>Burkholderiales</taxon>
        <taxon>Sphaerotilaceae</taxon>
        <taxon>Rubrivivax</taxon>
    </lineage>
</organism>
<dbReference type="Proteomes" id="UP001041814">
    <property type="component" value="Unassembled WGS sequence"/>
</dbReference>
<keyword evidence="1" id="KW-0597">Phosphoprotein</keyword>
<dbReference type="PANTHER" id="PTHR11596">
    <property type="entry name" value="ALKALINE PHOSPHATASE"/>
    <property type="match status" value="1"/>
</dbReference>
<evidence type="ECO:0000256" key="1">
    <source>
        <dbReference type="ARBA" id="ARBA00022553"/>
    </source>
</evidence>
<accession>A0ABS1E0H2</accession>
<comment type="similarity">
    <text evidence="2">Belongs to the alkaline phosphatase family.</text>
</comment>
<keyword evidence="3" id="KW-0732">Signal</keyword>
<proteinExistence type="inferred from homology"/>
<feature type="signal peptide" evidence="3">
    <location>
        <begin position="1"/>
        <end position="26"/>
    </location>
</feature>
<dbReference type="PROSITE" id="PS51318">
    <property type="entry name" value="TAT"/>
    <property type="match status" value="1"/>
</dbReference>
<dbReference type="Pfam" id="PF00245">
    <property type="entry name" value="Alk_phosphatase"/>
    <property type="match status" value="1"/>
</dbReference>
<dbReference type="RefSeq" id="WP_200379904.1">
    <property type="nucleotide sequence ID" value="NZ_NRRU01000109.1"/>
</dbReference>
<dbReference type="InterPro" id="IPR017850">
    <property type="entry name" value="Alkaline_phosphatase_core_sf"/>
</dbReference>
<gene>
    <name evidence="4" type="ORF">CKO43_21195</name>
</gene>
<dbReference type="SUPFAM" id="SSF53649">
    <property type="entry name" value="Alkaline phosphatase-like"/>
    <property type="match status" value="1"/>
</dbReference>
<dbReference type="CDD" id="cd16012">
    <property type="entry name" value="ALP"/>
    <property type="match status" value="1"/>
</dbReference>
<sequence length="502" mass="53840">MMTRRSALNLAAIAATTLLAALPAQAADTAPVARHVILLIGDGMNIEHEIAASQYLSGKPFSLSFHQLPYQGVQATWDVTTYERHGGRYDPQAIVPTLGYDPAKGGLLPYPLGPELDGARAYHLGAATDSASSATTWATGYKTDDGNISWLSGDPDRGGNRRDDGSLKTIAERLREARGFAIGVVSTVPFTHATPAAFVAHDKSRKHYTAIGSEILQRTRPDVVIGGGHPGTSGRPDFGFIAETDYADLKSGRYAADTVFVERQAGTDGAQALQAAARRAAAEGKKLVGLYGKKQGGLFDWPEPQHRPGAPRIERATTENPSYAEATLAALQVLARNPRGFFLMAEQGDIDWANHNNDYRHMVSTVASLHDGVKAVVDFVDRPGDDISWDNTLLIITADHSNSYMRIGKALGAGELPEQRSDDCNLTRCYPGGEVSYGSGGHSNELTRIYARGQGTELLKAQEGSWYPGTRIVDNTQLFHVMMQAAGVPVEPALKPVPVAAP</sequence>
<dbReference type="InterPro" id="IPR001952">
    <property type="entry name" value="Alkaline_phosphatase"/>
</dbReference>
<dbReference type="Gene3D" id="3.40.720.10">
    <property type="entry name" value="Alkaline Phosphatase, subunit A"/>
    <property type="match status" value="1"/>
</dbReference>
<keyword evidence="5" id="KW-1185">Reference proteome</keyword>
<evidence type="ECO:0008006" key="6">
    <source>
        <dbReference type="Google" id="ProtNLM"/>
    </source>
</evidence>
<dbReference type="PANTHER" id="PTHR11596:SF5">
    <property type="entry name" value="ALKALINE PHOSPHATASE"/>
    <property type="match status" value="1"/>
</dbReference>
<evidence type="ECO:0000256" key="2">
    <source>
        <dbReference type="RuleBase" id="RU003946"/>
    </source>
</evidence>
<name>A0ABS1E0H2_RUBGE</name>
<reference evidence="4" key="1">
    <citation type="submission" date="2017-08" db="EMBL/GenBank/DDBJ databases">
        <authorList>
            <person name="Imhoff J.F."/>
            <person name="Rahn T."/>
            <person name="Kuenzel S."/>
            <person name="Neulinger S.C."/>
        </authorList>
    </citation>
    <scope>NUCLEOTIDE SEQUENCE</scope>
    <source>
        <strain evidence="4">IM 151</strain>
    </source>
</reference>
<feature type="chain" id="PRO_5046305816" description="Alkaline phosphatase" evidence="3">
    <location>
        <begin position="27"/>
        <end position="502"/>
    </location>
</feature>
<comment type="caution">
    <text evidence="4">The sequence shown here is derived from an EMBL/GenBank/DDBJ whole genome shotgun (WGS) entry which is preliminary data.</text>
</comment>
<reference evidence="4" key="2">
    <citation type="journal article" date="2020" name="Microorganisms">
        <title>Osmotic Adaptation and Compatible Solute Biosynthesis of Phototrophic Bacteria as Revealed from Genome Analyses.</title>
        <authorList>
            <person name="Imhoff J.F."/>
            <person name="Rahn T."/>
            <person name="Kunzel S."/>
            <person name="Keller A."/>
            <person name="Neulinger S.C."/>
        </authorList>
    </citation>
    <scope>NUCLEOTIDE SEQUENCE</scope>
    <source>
        <strain evidence="4">IM 151</strain>
    </source>
</reference>
<dbReference type="EMBL" id="NRRU01000109">
    <property type="protein sequence ID" value="MBK1715278.1"/>
    <property type="molecule type" value="Genomic_DNA"/>
</dbReference>
<dbReference type="PRINTS" id="PR00113">
    <property type="entry name" value="ALKPHPHTASE"/>
</dbReference>
<evidence type="ECO:0000313" key="4">
    <source>
        <dbReference type="EMBL" id="MBK1715278.1"/>
    </source>
</evidence>
<evidence type="ECO:0000313" key="5">
    <source>
        <dbReference type="Proteomes" id="UP001041814"/>
    </source>
</evidence>
<evidence type="ECO:0000256" key="3">
    <source>
        <dbReference type="SAM" id="SignalP"/>
    </source>
</evidence>
<protein>
    <recommendedName>
        <fullName evidence="6">Alkaline phosphatase</fullName>
    </recommendedName>
</protein>
<dbReference type="SMART" id="SM00098">
    <property type="entry name" value="alkPPc"/>
    <property type="match status" value="1"/>
</dbReference>
<dbReference type="InterPro" id="IPR006311">
    <property type="entry name" value="TAT_signal"/>
</dbReference>